<dbReference type="Proteomes" id="UP000492821">
    <property type="component" value="Unassembled WGS sequence"/>
</dbReference>
<keyword evidence="1" id="KW-1185">Reference proteome</keyword>
<evidence type="ECO:0000313" key="1">
    <source>
        <dbReference type="Proteomes" id="UP000492821"/>
    </source>
</evidence>
<reference evidence="1" key="1">
    <citation type="journal article" date="2013" name="Genetics">
        <title>The draft genome and transcriptome of Panagrellus redivivus are shaped by the harsh demands of a free-living lifestyle.</title>
        <authorList>
            <person name="Srinivasan J."/>
            <person name="Dillman A.R."/>
            <person name="Macchietto M.G."/>
            <person name="Heikkinen L."/>
            <person name="Lakso M."/>
            <person name="Fracchia K.M."/>
            <person name="Antoshechkin I."/>
            <person name="Mortazavi A."/>
            <person name="Wong G."/>
            <person name="Sternberg P.W."/>
        </authorList>
    </citation>
    <scope>NUCLEOTIDE SEQUENCE [LARGE SCALE GENOMIC DNA]</scope>
    <source>
        <strain evidence="1">MT8872</strain>
    </source>
</reference>
<proteinExistence type="predicted"/>
<reference evidence="2" key="2">
    <citation type="submission" date="2020-10" db="UniProtKB">
        <authorList>
            <consortium name="WormBaseParasite"/>
        </authorList>
    </citation>
    <scope>IDENTIFICATION</scope>
</reference>
<organism evidence="1 2">
    <name type="scientific">Panagrellus redivivus</name>
    <name type="common">Microworm</name>
    <dbReference type="NCBI Taxonomy" id="6233"/>
    <lineage>
        <taxon>Eukaryota</taxon>
        <taxon>Metazoa</taxon>
        <taxon>Ecdysozoa</taxon>
        <taxon>Nematoda</taxon>
        <taxon>Chromadorea</taxon>
        <taxon>Rhabditida</taxon>
        <taxon>Tylenchina</taxon>
        <taxon>Panagrolaimomorpha</taxon>
        <taxon>Panagrolaimoidea</taxon>
        <taxon>Panagrolaimidae</taxon>
        <taxon>Panagrellus</taxon>
    </lineage>
</organism>
<evidence type="ECO:0000313" key="2">
    <source>
        <dbReference type="WBParaSite" id="Pan_g13610.t1"/>
    </source>
</evidence>
<name>A0A7E4UWE4_PANRE</name>
<dbReference type="AlphaFoldDB" id="A0A7E4UWE4"/>
<accession>A0A7E4UWE4</accession>
<protein>
    <submittedName>
        <fullName evidence="2">Secreted protein</fullName>
    </submittedName>
</protein>
<sequence length="118" mass="13166">MCALLGMLIPTVPLGTLIKVFFTWIILESDGIDVCISPVKVHRSRWKPGWDRCVHFAGQGASFAAKARLGSMCAFRGSPLKLRLGKVRLIECAVSNFFVAFSRVLWNHPQLHPLISFI</sequence>
<dbReference type="WBParaSite" id="Pan_g13610.t1">
    <property type="protein sequence ID" value="Pan_g13610.t1"/>
    <property type="gene ID" value="Pan_g13610"/>
</dbReference>